<name>A0A5B7GSD7_PORTR</name>
<evidence type="ECO:0000313" key="2">
    <source>
        <dbReference type="EMBL" id="MPC60519.1"/>
    </source>
</evidence>
<organism evidence="2 3">
    <name type="scientific">Portunus trituberculatus</name>
    <name type="common">Swimming crab</name>
    <name type="synonym">Neptunus trituberculatus</name>
    <dbReference type="NCBI Taxonomy" id="210409"/>
    <lineage>
        <taxon>Eukaryota</taxon>
        <taxon>Metazoa</taxon>
        <taxon>Ecdysozoa</taxon>
        <taxon>Arthropoda</taxon>
        <taxon>Crustacea</taxon>
        <taxon>Multicrustacea</taxon>
        <taxon>Malacostraca</taxon>
        <taxon>Eumalacostraca</taxon>
        <taxon>Eucarida</taxon>
        <taxon>Decapoda</taxon>
        <taxon>Pleocyemata</taxon>
        <taxon>Brachyura</taxon>
        <taxon>Eubrachyura</taxon>
        <taxon>Portunoidea</taxon>
        <taxon>Portunidae</taxon>
        <taxon>Portuninae</taxon>
        <taxon>Portunus</taxon>
    </lineage>
</organism>
<dbReference type="AlphaFoldDB" id="A0A5B7GSD7"/>
<comment type="caution">
    <text evidence="2">The sequence shown here is derived from an EMBL/GenBank/DDBJ whole genome shotgun (WGS) entry which is preliminary data.</text>
</comment>
<accession>A0A5B7GSD7</accession>
<protein>
    <submittedName>
        <fullName evidence="2">Uncharacterized protein</fullName>
    </submittedName>
</protein>
<dbReference type="EMBL" id="VSRR010017617">
    <property type="protein sequence ID" value="MPC60519.1"/>
    <property type="molecule type" value="Genomic_DNA"/>
</dbReference>
<sequence>MAEPHSQVRVGDGRKRKAGQDARQGSCMGKRRNREGPEQIGQTNVIVLCSEETIIKAWPRPPRQGNLAETRRLWLLSLKEQQDDGEPPPSLGTCRASGIPGPIITVGHLARPKTAPLKLLRSAWRRRLWLMWLAIVVDHDPG</sequence>
<dbReference type="Proteomes" id="UP000324222">
    <property type="component" value="Unassembled WGS sequence"/>
</dbReference>
<feature type="region of interest" description="Disordered" evidence="1">
    <location>
        <begin position="1"/>
        <end position="42"/>
    </location>
</feature>
<reference evidence="2 3" key="1">
    <citation type="submission" date="2019-05" db="EMBL/GenBank/DDBJ databases">
        <title>Another draft genome of Portunus trituberculatus and its Hox gene families provides insights of decapod evolution.</title>
        <authorList>
            <person name="Jeong J.-H."/>
            <person name="Song I."/>
            <person name="Kim S."/>
            <person name="Choi T."/>
            <person name="Kim D."/>
            <person name="Ryu S."/>
            <person name="Kim W."/>
        </authorList>
    </citation>
    <scope>NUCLEOTIDE SEQUENCE [LARGE SCALE GENOMIC DNA]</scope>
    <source>
        <tissue evidence="2">Muscle</tissue>
    </source>
</reference>
<evidence type="ECO:0000313" key="3">
    <source>
        <dbReference type="Proteomes" id="UP000324222"/>
    </source>
</evidence>
<gene>
    <name evidence="2" type="ORF">E2C01_054567</name>
</gene>
<evidence type="ECO:0000256" key="1">
    <source>
        <dbReference type="SAM" id="MobiDB-lite"/>
    </source>
</evidence>
<keyword evidence="3" id="KW-1185">Reference proteome</keyword>
<proteinExistence type="predicted"/>